<sequence length="328" mass="37266">MSLELIYNLSLKGENLHEKLEFLIPHFLPKKMITTIYADGGNGKSYLSAAICKRLCKSESVRHIVYVDLDNPISMLVDRGYDTLLLNEPKIAYIHRCKLNIKPFELLCALEKQALGSKYEGYVFIFDSLRNFVDIDNDKSAMALFDVAMNLREAGATIIALHHSNKDGKNFKGSSHIRNSTDVMYRLERLEGESQKVCVKLIAQKERAGIRDMSFGIDVRDLSLNEVDSKIANMNEKQKDFVLKAKAVLEHSNPNKTQLLLACGYEKGDKWARETLQHFEGLFWESLPKGKNNALTYHLLTTPTTLTTPREIEACDVKDNRGAEYENN</sequence>
<keyword evidence="2" id="KW-1185">Reference proteome</keyword>
<organism evidence="1 2">
    <name type="scientific">Helicobacter mastomyrinus</name>
    <dbReference type="NCBI Taxonomy" id="287948"/>
    <lineage>
        <taxon>Bacteria</taxon>
        <taxon>Pseudomonadati</taxon>
        <taxon>Campylobacterota</taxon>
        <taxon>Epsilonproteobacteria</taxon>
        <taxon>Campylobacterales</taxon>
        <taxon>Helicobacteraceae</taxon>
        <taxon>Helicobacter</taxon>
    </lineage>
</organism>
<dbReference type="Gene3D" id="3.40.50.300">
    <property type="entry name" value="P-loop containing nucleotide triphosphate hydrolases"/>
    <property type="match status" value="1"/>
</dbReference>
<evidence type="ECO:0000313" key="1">
    <source>
        <dbReference type="EMBL" id="XAM18730.1"/>
    </source>
</evidence>
<proteinExistence type="predicted"/>
<dbReference type="EMBL" id="CP145316">
    <property type="protein sequence ID" value="XAM18730.1"/>
    <property type="molecule type" value="Genomic_DNA"/>
</dbReference>
<evidence type="ECO:0000313" key="2">
    <source>
        <dbReference type="Proteomes" id="UP001434737"/>
    </source>
</evidence>
<name>A0ABZ3F955_9HELI</name>
<dbReference type="InterPro" id="IPR027417">
    <property type="entry name" value="P-loop_NTPase"/>
</dbReference>
<dbReference type="Pfam" id="PF13481">
    <property type="entry name" value="AAA_25"/>
    <property type="match status" value="1"/>
</dbReference>
<reference evidence="1 2" key="1">
    <citation type="submission" date="2024-02" db="EMBL/GenBank/DDBJ databases">
        <title>Genome and pathogenicity analysis of Helicobacter mastomyrinus isolated from mice.</title>
        <authorList>
            <person name="Zhu L."/>
        </authorList>
    </citation>
    <scope>NUCLEOTIDE SEQUENCE [LARGE SCALE GENOMIC DNA]</scope>
    <source>
        <strain evidence="1 2">Hm-17</strain>
    </source>
</reference>
<gene>
    <name evidence="1" type="ORF">V3I05_03350</name>
</gene>
<dbReference type="Proteomes" id="UP001434737">
    <property type="component" value="Chromosome"/>
</dbReference>
<dbReference type="SUPFAM" id="SSF52540">
    <property type="entry name" value="P-loop containing nucleoside triphosphate hydrolases"/>
    <property type="match status" value="1"/>
</dbReference>
<protein>
    <submittedName>
        <fullName evidence="1">AAA family ATPase</fullName>
    </submittedName>
</protein>
<accession>A0ABZ3F955</accession>
<dbReference type="RefSeq" id="WP_343354011.1">
    <property type="nucleotide sequence ID" value="NZ_CP145316.1"/>
</dbReference>